<organism evidence="1 2">
    <name type="scientific">Rangifer tarandus platyrhynchus</name>
    <name type="common">Svalbard reindeer</name>
    <dbReference type="NCBI Taxonomy" id="3082113"/>
    <lineage>
        <taxon>Eukaryota</taxon>
        <taxon>Metazoa</taxon>
        <taxon>Chordata</taxon>
        <taxon>Craniata</taxon>
        <taxon>Vertebrata</taxon>
        <taxon>Euteleostomi</taxon>
        <taxon>Mammalia</taxon>
        <taxon>Eutheria</taxon>
        <taxon>Laurasiatheria</taxon>
        <taxon>Artiodactyla</taxon>
        <taxon>Ruminantia</taxon>
        <taxon>Pecora</taxon>
        <taxon>Cervidae</taxon>
        <taxon>Odocoileinae</taxon>
        <taxon>Rangifer</taxon>
    </lineage>
</organism>
<gene>
    <name evidence="1" type="ORF">MRATA1EN3_LOCUS11606</name>
</gene>
<dbReference type="Proteomes" id="UP001162501">
    <property type="component" value="Chromosome 21"/>
</dbReference>
<name>A0ACB0EIJ7_RANTA</name>
<reference evidence="1" key="1">
    <citation type="submission" date="2023-05" db="EMBL/GenBank/DDBJ databases">
        <authorList>
            <consortium name="ELIXIR-Norway"/>
        </authorList>
    </citation>
    <scope>NUCLEOTIDE SEQUENCE</scope>
</reference>
<accession>A0ACB0EIJ7</accession>
<evidence type="ECO:0000313" key="2">
    <source>
        <dbReference type="Proteomes" id="UP001162501"/>
    </source>
</evidence>
<protein>
    <submittedName>
        <fullName evidence="1">Uncharacterized protein</fullName>
    </submittedName>
</protein>
<dbReference type="EMBL" id="OX596105">
    <property type="protein sequence ID" value="CAI9700393.1"/>
    <property type="molecule type" value="Genomic_DNA"/>
</dbReference>
<proteinExistence type="predicted"/>
<sequence length="403" mass="43072">MVKTCTSSPSKMSNVKKDEQLRPGWVLSERGEAGCDRRGRRGPAAGDPEPANPRAISAGTAGALGLEWKWGRGLRTLYLGLLGASRLGLMTRNLVSIRGLVRSTQQSGRFPGEAVLAIVCLQAERIHGGHCLSWLIALPTPPNRLPPRGTGPRPGERSASSGSPPDTLALTTFSARRAAGPLPRPEAEFLMQEARMDCVPGRPVAHQICPSLGPLPSGPSPFGEQTFLTWSKMPKEKVGLVPDGKSSTEHPWGSRFQGGPRLYSLGQLVSVCGLLPRARERQLGGLRLGSRPSRGRWRRGALDRFPERCAAVLRAAARWSCGSAGGRGLPPPCLGNRRPAGLRPGAGAQRSSLRGGQLPGRTKPPLGAQGLPTDSPRRKRLASWALFSPSLAWSYRAPLLLLT</sequence>
<evidence type="ECO:0000313" key="1">
    <source>
        <dbReference type="EMBL" id="CAI9700393.1"/>
    </source>
</evidence>